<feature type="compositionally biased region" description="Basic and acidic residues" evidence="1">
    <location>
        <begin position="68"/>
        <end position="79"/>
    </location>
</feature>
<keyword evidence="3" id="KW-1185">Reference proteome</keyword>
<feature type="region of interest" description="Disordered" evidence="1">
    <location>
        <begin position="68"/>
        <end position="106"/>
    </location>
</feature>
<protein>
    <recommendedName>
        <fullName evidence="4">Lipoprotein</fullName>
    </recommendedName>
</protein>
<sequence>MKNRRTFFIYLVTIIFLVGCKSQRNTGVKFQQQERAPQNLVGVSKALDNILKSIEKVEKALEAPETVIKMDKKNEEKSSEGTSTSSETDKKNKENQESKKGETGSKSSNIDEILLEEWKKVDKELENAHRLWNAFEVEGMKKGVTKERADKFEESLNFFTTAIEKRNIIDIYDYGSQSMSNLGPMYDLYRDEIKGEISRIKYAAHQCYLRASQGRIEESLTLLNGTEEYINIMRQKIGTDNVKIKALDKVVLSIGDMRSSLKENSIKLFRIKKDIIIKNLEDLEK</sequence>
<comment type="caution">
    <text evidence="2">The sequence shown here is derived from an EMBL/GenBank/DDBJ whole genome shotgun (WGS) entry which is preliminary data.</text>
</comment>
<dbReference type="RefSeq" id="WP_216521899.1">
    <property type="nucleotide sequence ID" value="NZ_JAHLPM010000022.1"/>
</dbReference>
<dbReference type="Proteomes" id="UP000749471">
    <property type="component" value="Unassembled WGS sequence"/>
</dbReference>
<organism evidence="2 3">
    <name type="scientific">Tissierella simiarum</name>
    <dbReference type="NCBI Taxonomy" id="2841534"/>
    <lineage>
        <taxon>Bacteria</taxon>
        <taxon>Bacillati</taxon>
        <taxon>Bacillota</taxon>
        <taxon>Tissierellia</taxon>
        <taxon>Tissierellales</taxon>
        <taxon>Tissierellaceae</taxon>
        <taxon>Tissierella</taxon>
    </lineage>
</organism>
<reference evidence="2 3" key="1">
    <citation type="submission" date="2021-06" db="EMBL/GenBank/DDBJ databases">
        <authorList>
            <person name="Sun Q."/>
            <person name="Li D."/>
        </authorList>
    </citation>
    <scope>NUCLEOTIDE SEQUENCE [LARGE SCALE GENOMIC DNA]</scope>
    <source>
        <strain evidence="2 3">MSJ-40</strain>
    </source>
</reference>
<evidence type="ECO:0000256" key="1">
    <source>
        <dbReference type="SAM" id="MobiDB-lite"/>
    </source>
</evidence>
<name>A0ABS6ECT5_9FIRM</name>
<proteinExistence type="predicted"/>
<dbReference type="PROSITE" id="PS51257">
    <property type="entry name" value="PROKAR_LIPOPROTEIN"/>
    <property type="match status" value="1"/>
</dbReference>
<evidence type="ECO:0000313" key="2">
    <source>
        <dbReference type="EMBL" id="MBU5439988.1"/>
    </source>
</evidence>
<evidence type="ECO:0008006" key="4">
    <source>
        <dbReference type="Google" id="ProtNLM"/>
    </source>
</evidence>
<feature type="compositionally biased region" description="Basic and acidic residues" evidence="1">
    <location>
        <begin position="87"/>
        <end position="103"/>
    </location>
</feature>
<evidence type="ECO:0000313" key="3">
    <source>
        <dbReference type="Proteomes" id="UP000749471"/>
    </source>
</evidence>
<gene>
    <name evidence="2" type="ORF">KQI42_18420</name>
</gene>
<accession>A0ABS6ECT5</accession>
<dbReference type="EMBL" id="JAHLPM010000022">
    <property type="protein sequence ID" value="MBU5439988.1"/>
    <property type="molecule type" value="Genomic_DNA"/>
</dbReference>